<sequence length="1639" mass="189095">KGRELADVMERRKVDILCVQETRWKGSKARSIGAGFKLFYYGVDSKRNGVGVVLKEEFVRNVLEVKRVSDRVMSLKLEIEGVMLNVVSGYAPQVGCELEEKERFWSELDEVMESIPTGERVVIGADFNGHVGEGNTGDEEVMGKFGVKERNLEGQMVVDFAKRMDMGVVNTYFQKREEHRVTYKSGGRSTQVDYILCRRGNLKEISDCKVVVGESVARQHRMVVCRMTLMVCKTKRSKIEKKTKWWKLKKEECCEEFRQKLRQALGGQVVLPDDWETTAEVIRETGRKVLGVSSGRRKEDKETWWWNEEVQDSIQRKRLAKKKWDMDRTEENRQEYKELQCRVKREVSKAKQKAYEELYTRLDTREGEKDLYRLARQRDRDGKDVQQVRVIKDRDGRVLTSEESVQRRWKEYFEELMNEENEREKRVEGVNSVEQEVDKIRKDEVRKALKRMKSGKAVGPDDIPVEVWKCLGEAAVEFLANLFNRVLESERMPEEWRRSVLVPIFKNKGDVQSCSNYRGIKLMSHTMKVWERVVEARLRKVVDICEQQYGFMPRKSTTDAIFALRILMEKYRDGQKELHCVFVDLEKAYDRVPREELWYCMRKSGVAEKYVRVVQDMYERSRTVVRCAVGQTEEFNVEVGLHQGSALSPFLFAIVMDQLSEEVRQESPWTMMFADDIVICSESREQVEENLERWRFALERRGMKVSRSKTEYMCVNEREGSGTVRLQGEEVKKVQEFKYLGSTVQSNGECGKEVKKRVQAGWNGWRKVSGVLCDQKISARIKGKVYRTVVRPAMLYGLETVSLRKRQESELEVAELKMLRFSLGVTRLDRIRNEYIRGTAHVGRLGDKVREARLRWFGHVQRRDTREKKPKDSWYLPLAKLLCSAKPDEEILDAVVQMGTNLDSIGLTYAAHLCYVTAMEELGILQHSSFDLIGCNSLPISQSAMRQAIERTEVYEYVCSLTTGLPQPNFQIYKCFHASKLDEFGLFDQAFQYCKTIATAIDIFPQEITKTTMEMAIALSERLHQGMGEEPEWLQNLRLLYMDEEYQQENATCGLVALQHPRQEGHITPWDDTKRVENRCLSPCTPRGELLGQGGFGSVCAGVRNADGKQVAIKYVGKEANEGFITIPGETESLPLEVALMQMVSKPNRHENVLELFEWFEMPDCYILILERPSPCKDLKQFKVDNNGWLLEPLAQHIMRQVVQAARHCSDCGVLHRDIKEENILINTDTLQLKLIDFGCGDLLQDTPFRYYAGTRAYIPPEWLCEGEYFGDPATVWSLGVLLFGLVCGYLPFQCDGDIINRNMHFPEGLSEGCRDLILWCLTRHPPSRPTFEEILSHKWFEEPQKNIQNPANTETPAPQCPLLESHITPWEAFDSLYNTYMLLGAGGYGKVFAAIRNADGKQVAVKHVPKNPGNKFITIPGDTRSLPLEVALMEMVSKPLRCENTLELIEWFETPDCYVLVLERPIHCIDVSKYLEIHGRLSEVLAQKIMRQVVKAARHCCDVGVLHRDIKAENLLINPDTLHVNLIDFGCGDLLTHKPYTEYEGTWSFSPPEWVCDGEYLGRPATMWSLGVLLFYLVCGRLPFFNEDDIVYKKMYFSPGLSEACHNLINWCLDLDPESRPTFEEVLSHEWFTSGGSE</sequence>
<dbReference type="Pfam" id="PF00078">
    <property type="entry name" value="RVT_1"/>
    <property type="match status" value="1"/>
</dbReference>
<dbReference type="Gene3D" id="3.30.70.270">
    <property type="match status" value="1"/>
</dbReference>
<dbReference type="Pfam" id="PF12931">
    <property type="entry name" value="TPR_Sec16"/>
    <property type="match status" value="1"/>
</dbReference>
<protein>
    <recommendedName>
        <fullName evidence="19">Non-specific serine/threonine protein kinase</fullName>
    </recommendedName>
</protein>
<feature type="domain" description="Protein kinase" evidence="15">
    <location>
        <begin position="1378"/>
        <end position="1633"/>
    </location>
</feature>
<dbReference type="Gene3D" id="3.30.200.20">
    <property type="entry name" value="Phosphorylase Kinase, domain 1"/>
    <property type="match status" value="2"/>
</dbReference>
<evidence type="ECO:0000256" key="14">
    <source>
        <dbReference type="PROSITE-ProRule" id="PRU10141"/>
    </source>
</evidence>
<dbReference type="GO" id="GO:0004674">
    <property type="term" value="F:protein serine/threonine kinase activity"/>
    <property type="evidence" value="ECO:0007669"/>
    <property type="project" value="UniProtKB-KW"/>
</dbReference>
<keyword evidence="9" id="KW-0256">Endoplasmic reticulum</keyword>
<evidence type="ECO:0000259" key="16">
    <source>
        <dbReference type="PROSITE" id="PS50878"/>
    </source>
</evidence>
<keyword evidence="6" id="KW-0808">Transferase</keyword>
<keyword evidence="18" id="KW-1185">Reference proteome</keyword>
<dbReference type="PANTHER" id="PTHR22984:SF11">
    <property type="entry name" value="AURORA KINASE-RELATED"/>
    <property type="match status" value="1"/>
</dbReference>
<reference evidence="17" key="1">
    <citation type="submission" date="2023-06" db="EMBL/GenBank/DDBJ databases">
        <title>Male Hemibagrus guttatus genome.</title>
        <authorList>
            <person name="Bian C."/>
        </authorList>
    </citation>
    <scope>NUCLEOTIDE SEQUENCE</scope>
    <source>
        <strain evidence="17">Male_cb2023</strain>
        <tissue evidence="17">Muscle</tissue>
    </source>
</reference>
<evidence type="ECO:0000256" key="9">
    <source>
        <dbReference type="ARBA" id="ARBA00022824"/>
    </source>
</evidence>
<dbReference type="GO" id="GO:0005524">
    <property type="term" value="F:ATP binding"/>
    <property type="evidence" value="ECO:0007669"/>
    <property type="project" value="UniProtKB-UniRule"/>
</dbReference>
<evidence type="ECO:0000313" key="18">
    <source>
        <dbReference type="Proteomes" id="UP001274896"/>
    </source>
</evidence>
<dbReference type="EMBL" id="JAUCMX010000185">
    <property type="protein sequence ID" value="KAK3506071.1"/>
    <property type="molecule type" value="Genomic_DNA"/>
</dbReference>
<dbReference type="InterPro" id="IPR043128">
    <property type="entry name" value="Rev_trsase/Diguanyl_cyclase"/>
</dbReference>
<dbReference type="InterPro" id="IPR000477">
    <property type="entry name" value="RT_dom"/>
</dbReference>
<dbReference type="Gene3D" id="3.60.10.10">
    <property type="entry name" value="Endonuclease/exonuclease/phosphatase"/>
    <property type="match status" value="1"/>
</dbReference>
<dbReference type="GO" id="GO:0005783">
    <property type="term" value="C:endoplasmic reticulum"/>
    <property type="evidence" value="ECO:0007669"/>
    <property type="project" value="UniProtKB-SubCell"/>
</dbReference>
<dbReference type="GO" id="GO:0016192">
    <property type="term" value="P:vesicle-mediated transport"/>
    <property type="evidence" value="ECO:0007669"/>
    <property type="project" value="UniProtKB-KW"/>
</dbReference>
<evidence type="ECO:0000256" key="10">
    <source>
        <dbReference type="ARBA" id="ARBA00022840"/>
    </source>
</evidence>
<dbReference type="PROSITE" id="PS50878">
    <property type="entry name" value="RT_POL"/>
    <property type="match status" value="1"/>
</dbReference>
<comment type="subcellular location">
    <subcellularLocation>
        <location evidence="1">Endoplasmic reticulum</location>
    </subcellularLocation>
</comment>
<dbReference type="PANTHER" id="PTHR22984">
    <property type="entry name" value="SERINE/THREONINE-PROTEIN KINASE PIM"/>
    <property type="match status" value="1"/>
</dbReference>
<comment type="similarity">
    <text evidence="2">Belongs to the protein kinase superfamily. CAMK Ser/Thr protein kinase family. PIM subfamily.</text>
</comment>
<name>A0AAE0UHB6_9TELE</name>
<evidence type="ECO:0000256" key="12">
    <source>
        <dbReference type="ARBA" id="ARBA00047899"/>
    </source>
</evidence>
<dbReference type="CDD" id="cd09076">
    <property type="entry name" value="L1-EN"/>
    <property type="match status" value="1"/>
</dbReference>
<comment type="caution">
    <text evidence="17">The sequence shown here is derived from an EMBL/GenBank/DDBJ whole genome shotgun (WGS) entry which is preliminary data.</text>
</comment>
<feature type="non-terminal residue" evidence="17">
    <location>
        <position position="1639"/>
    </location>
</feature>
<dbReference type="InterPro" id="IPR017441">
    <property type="entry name" value="Protein_kinase_ATP_BS"/>
</dbReference>
<gene>
    <name evidence="17" type="ORF">QTP70_021759</name>
</gene>
<keyword evidence="10 14" id="KW-0067">ATP-binding</keyword>
<dbReference type="InterPro" id="IPR043502">
    <property type="entry name" value="DNA/RNA_pol_sf"/>
</dbReference>
<dbReference type="InterPro" id="IPR036691">
    <property type="entry name" value="Endo/exonu/phosph_ase_sf"/>
</dbReference>
<keyword evidence="7 14" id="KW-0547">Nucleotide-binding</keyword>
<dbReference type="Pfam" id="PF03372">
    <property type="entry name" value="Exo_endo_phos"/>
    <property type="match status" value="1"/>
</dbReference>
<keyword evidence="8" id="KW-0418">Kinase</keyword>
<dbReference type="InterPro" id="IPR000719">
    <property type="entry name" value="Prot_kinase_dom"/>
</dbReference>
<proteinExistence type="inferred from homology"/>
<evidence type="ECO:0000256" key="4">
    <source>
        <dbReference type="ARBA" id="ARBA00022448"/>
    </source>
</evidence>
<dbReference type="SMART" id="SM00220">
    <property type="entry name" value="S_TKc"/>
    <property type="match status" value="2"/>
</dbReference>
<dbReference type="SUPFAM" id="SSF56219">
    <property type="entry name" value="DNase I-like"/>
    <property type="match status" value="1"/>
</dbReference>
<organism evidence="17 18">
    <name type="scientific">Hemibagrus guttatus</name>
    <dbReference type="NCBI Taxonomy" id="175788"/>
    <lineage>
        <taxon>Eukaryota</taxon>
        <taxon>Metazoa</taxon>
        <taxon>Chordata</taxon>
        <taxon>Craniata</taxon>
        <taxon>Vertebrata</taxon>
        <taxon>Euteleostomi</taxon>
        <taxon>Actinopterygii</taxon>
        <taxon>Neopterygii</taxon>
        <taxon>Teleostei</taxon>
        <taxon>Ostariophysi</taxon>
        <taxon>Siluriformes</taxon>
        <taxon>Bagridae</taxon>
        <taxon>Hemibagrus</taxon>
    </lineage>
</organism>
<comment type="catalytic activity">
    <reaction evidence="13">
        <text>L-seryl-[protein] + ATP = O-phospho-L-seryl-[protein] + ADP + H(+)</text>
        <dbReference type="Rhea" id="RHEA:17989"/>
        <dbReference type="Rhea" id="RHEA-COMP:9863"/>
        <dbReference type="Rhea" id="RHEA-COMP:11604"/>
        <dbReference type="ChEBI" id="CHEBI:15378"/>
        <dbReference type="ChEBI" id="CHEBI:29999"/>
        <dbReference type="ChEBI" id="CHEBI:30616"/>
        <dbReference type="ChEBI" id="CHEBI:83421"/>
        <dbReference type="ChEBI" id="CHEBI:456216"/>
        <dbReference type="EC" id="2.7.11.1"/>
    </reaction>
</comment>
<dbReference type="Gene3D" id="1.10.510.10">
    <property type="entry name" value="Transferase(Phosphotransferase) domain 1"/>
    <property type="match status" value="2"/>
</dbReference>
<evidence type="ECO:0000256" key="8">
    <source>
        <dbReference type="ARBA" id="ARBA00022777"/>
    </source>
</evidence>
<dbReference type="InterPro" id="IPR008271">
    <property type="entry name" value="Ser/Thr_kinase_AS"/>
</dbReference>
<dbReference type="PROSITE" id="PS00108">
    <property type="entry name" value="PROTEIN_KINASE_ST"/>
    <property type="match status" value="2"/>
</dbReference>
<evidence type="ECO:0000256" key="13">
    <source>
        <dbReference type="ARBA" id="ARBA00048679"/>
    </source>
</evidence>
<keyword evidence="5" id="KW-0723">Serine/threonine-protein kinase</keyword>
<dbReference type="InterPro" id="IPR051138">
    <property type="entry name" value="PIM_Ser/Thr_kinase"/>
</dbReference>
<dbReference type="InterPro" id="IPR011009">
    <property type="entry name" value="Kinase-like_dom_sf"/>
</dbReference>
<dbReference type="InterPro" id="IPR005135">
    <property type="entry name" value="Endo/exonuclease/phosphatase"/>
</dbReference>
<evidence type="ECO:0000256" key="1">
    <source>
        <dbReference type="ARBA" id="ARBA00004240"/>
    </source>
</evidence>
<evidence type="ECO:0000256" key="7">
    <source>
        <dbReference type="ARBA" id="ARBA00022741"/>
    </source>
</evidence>
<keyword evidence="11" id="KW-0931">ER-Golgi transport</keyword>
<evidence type="ECO:0000256" key="11">
    <source>
        <dbReference type="ARBA" id="ARBA00022892"/>
    </source>
</evidence>
<feature type="binding site" evidence="14">
    <location>
        <position position="1118"/>
    </location>
    <ligand>
        <name>ATP</name>
        <dbReference type="ChEBI" id="CHEBI:30616"/>
    </ligand>
</feature>
<feature type="domain" description="Protein kinase" evidence="15">
    <location>
        <begin position="1085"/>
        <end position="1341"/>
    </location>
</feature>
<dbReference type="CDD" id="cd01650">
    <property type="entry name" value="RT_nLTR_like"/>
    <property type="match status" value="1"/>
</dbReference>
<dbReference type="InterPro" id="IPR024298">
    <property type="entry name" value="Sec16_Sec23-bd"/>
</dbReference>
<dbReference type="Proteomes" id="UP001274896">
    <property type="component" value="Unassembled WGS sequence"/>
</dbReference>
<dbReference type="PROSITE" id="PS00107">
    <property type="entry name" value="PROTEIN_KINASE_ATP"/>
    <property type="match status" value="2"/>
</dbReference>
<evidence type="ECO:0000313" key="17">
    <source>
        <dbReference type="EMBL" id="KAK3506071.1"/>
    </source>
</evidence>
<dbReference type="FunFam" id="1.10.510.10:FF:000649">
    <property type="entry name" value="Si:dkey-34d22.3"/>
    <property type="match status" value="2"/>
</dbReference>
<evidence type="ECO:0000256" key="3">
    <source>
        <dbReference type="ARBA" id="ARBA00010879"/>
    </source>
</evidence>
<evidence type="ECO:0008006" key="19">
    <source>
        <dbReference type="Google" id="ProtNLM"/>
    </source>
</evidence>
<dbReference type="GO" id="GO:0043066">
    <property type="term" value="P:negative regulation of apoptotic process"/>
    <property type="evidence" value="ECO:0007669"/>
    <property type="project" value="TreeGrafter"/>
</dbReference>
<comment type="catalytic activity">
    <reaction evidence="12">
        <text>L-threonyl-[protein] + ATP = O-phospho-L-threonyl-[protein] + ADP + H(+)</text>
        <dbReference type="Rhea" id="RHEA:46608"/>
        <dbReference type="Rhea" id="RHEA-COMP:11060"/>
        <dbReference type="Rhea" id="RHEA-COMP:11605"/>
        <dbReference type="ChEBI" id="CHEBI:15378"/>
        <dbReference type="ChEBI" id="CHEBI:30013"/>
        <dbReference type="ChEBI" id="CHEBI:30616"/>
        <dbReference type="ChEBI" id="CHEBI:61977"/>
        <dbReference type="ChEBI" id="CHEBI:456216"/>
        <dbReference type="EC" id="2.7.11.1"/>
    </reaction>
</comment>
<evidence type="ECO:0000256" key="6">
    <source>
        <dbReference type="ARBA" id="ARBA00022679"/>
    </source>
</evidence>
<feature type="binding site" evidence="14">
    <location>
        <position position="1407"/>
    </location>
    <ligand>
        <name>ATP</name>
        <dbReference type="ChEBI" id="CHEBI:30616"/>
    </ligand>
</feature>
<dbReference type="GO" id="GO:0007346">
    <property type="term" value="P:regulation of mitotic cell cycle"/>
    <property type="evidence" value="ECO:0007669"/>
    <property type="project" value="TreeGrafter"/>
</dbReference>
<feature type="domain" description="Reverse transcriptase" evidence="16">
    <location>
        <begin position="485"/>
        <end position="744"/>
    </location>
</feature>
<dbReference type="PROSITE" id="PS50011">
    <property type="entry name" value="PROTEIN_KINASE_DOM"/>
    <property type="match status" value="2"/>
</dbReference>
<keyword evidence="4" id="KW-0813">Transport</keyword>
<dbReference type="SUPFAM" id="SSF56672">
    <property type="entry name" value="DNA/RNA polymerases"/>
    <property type="match status" value="1"/>
</dbReference>
<evidence type="ECO:0000256" key="2">
    <source>
        <dbReference type="ARBA" id="ARBA00005505"/>
    </source>
</evidence>
<dbReference type="SUPFAM" id="SSF56112">
    <property type="entry name" value="Protein kinase-like (PK-like)"/>
    <property type="match status" value="2"/>
</dbReference>
<evidence type="ECO:0000259" key="15">
    <source>
        <dbReference type="PROSITE" id="PS50011"/>
    </source>
</evidence>
<dbReference type="Pfam" id="PF00069">
    <property type="entry name" value="Pkinase"/>
    <property type="match status" value="2"/>
</dbReference>
<comment type="similarity">
    <text evidence="3">Belongs to the beta type-B retroviral polymerase family. HERV class-II K(HML-2) pol subfamily.</text>
</comment>
<accession>A0AAE0UHB6</accession>
<evidence type="ECO:0000256" key="5">
    <source>
        <dbReference type="ARBA" id="ARBA00022527"/>
    </source>
</evidence>